<dbReference type="GO" id="GO:0016747">
    <property type="term" value="F:acyltransferase activity, transferring groups other than amino-acyl groups"/>
    <property type="evidence" value="ECO:0007669"/>
    <property type="project" value="InterPro"/>
</dbReference>
<keyword evidence="2" id="KW-0808">Transferase</keyword>
<dbReference type="AlphaFoldDB" id="U5QH57"/>
<dbReference type="SUPFAM" id="SSF55729">
    <property type="entry name" value="Acyl-CoA N-acyltransferases (Nat)"/>
    <property type="match status" value="1"/>
</dbReference>
<dbReference type="eggNOG" id="COG0456">
    <property type="taxonomic scope" value="Bacteria"/>
</dbReference>
<dbReference type="PROSITE" id="PS51186">
    <property type="entry name" value="GNAT"/>
    <property type="match status" value="1"/>
</dbReference>
<reference evidence="2 3" key="1">
    <citation type="journal article" date="2013" name="PLoS ONE">
        <title>Cultivation and Complete Genome Sequencing of Gloeobacter kilaueensis sp. nov., from a Lava Cave in Kilauea Caldera, Hawai'i.</title>
        <authorList>
            <person name="Saw J.H."/>
            <person name="Schatz M."/>
            <person name="Brown M.V."/>
            <person name="Kunkel D.D."/>
            <person name="Foster J.S."/>
            <person name="Shick H."/>
            <person name="Christensen S."/>
            <person name="Hou S."/>
            <person name="Wan X."/>
            <person name="Donachie S.P."/>
        </authorList>
    </citation>
    <scope>NUCLEOTIDE SEQUENCE [LARGE SCALE GENOMIC DNA]</scope>
    <source>
        <strain evidence="3">JS</strain>
    </source>
</reference>
<dbReference type="OrthoDB" id="482525at2"/>
<dbReference type="InterPro" id="IPR016181">
    <property type="entry name" value="Acyl_CoA_acyltransferase"/>
</dbReference>
<proteinExistence type="predicted"/>
<accession>U5QH57</accession>
<dbReference type="Gene3D" id="3.40.630.30">
    <property type="match status" value="1"/>
</dbReference>
<protein>
    <submittedName>
        <fullName evidence="2">GCN5-related N-acetyltransferase</fullName>
    </submittedName>
</protein>
<organism evidence="2 3">
    <name type="scientific">Gloeobacter kilaueensis (strain ATCC BAA-2537 / CCAP 1431/1 / ULC 316 / JS1)</name>
    <dbReference type="NCBI Taxonomy" id="1183438"/>
    <lineage>
        <taxon>Bacteria</taxon>
        <taxon>Bacillati</taxon>
        <taxon>Cyanobacteriota</taxon>
        <taxon>Cyanophyceae</taxon>
        <taxon>Gloeobacterales</taxon>
        <taxon>Gloeobacteraceae</taxon>
        <taxon>Gloeobacter</taxon>
    </lineage>
</organism>
<dbReference type="KEGG" id="glj:GKIL_0703"/>
<dbReference type="CDD" id="cd04301">
    <property type="entry name" value="NAT_SF"/>
    <property type="match status" value="1"/>
</dbReference>
<dbReference type="InterPro" id="IPR000182">
    <property type="entry name" value="GNAT_dom"/>
</dbReference>
<dbReference type="HOGENOM" id="CLU_087926_0_0_3"/>
<sequence length="191" mass="21492">MKSFELSSEQEANEPAFTIRPAIAEDAGSIAAILTECFHPPVGLTRWIQPWIQAGLKAEISLRLRTPPAFYSCLVALVEEHTAGTVEVALRSLPQQWWMPPGLGGSTRLAYISNLAVSNTYRRQGVARALLLEVEKLVRRWNQSTVNLHVMERNRGALALYYGLGYQLERTEQEWPLLGDRKLLLHKKLSA</sequence>
<dbReference type="Proteomes" id="UP000017396">
    <property type="component" value="Chromosome"/>
</dbReference>
<dbReference type="STRING" id="1183438.GKIL_0703"/>
<dbReference type="PANTHER" id="PTHR47443:SF3">
    <property type="entry name" value="GCN5-RELATED N-ACETYLTRANSFERASE 4, CHLOROPLASTIC"/>
    <property type="match status" value="1"/>
</dbReference>
<evidence type="ECO:0000313" key="2">
    <source>
        <dbReference type="EMBL" id="AGY56949.1"/>
    </source>
</evidence>
<feature type="domain" description="N-acetyltransferase" evidence="1">
    <location>
        <begin position="17"/>
        <end position="190"/>
    </location>
</feature>
<gene>
    <name evidence="2" type="ORF">GKIL_0703</name>
</gene>
<evidence type="ECO:0000259" key="1">
    <source>
        <dbReference type="PROSITE" id="PS51186"/>
    </source>
</evidence>
<dbReference type="PANTHER" id="PTHR47443">
    <property type="entry name" value="ACYL-COA N-ACYLTRANSFERASES (NAT) SUPERFAMILY PROTEIN"/>
    <property type="match status" value="1"/>
</dbReference>
<name>U5QH57_GLOK1</name>
<dbReference type="RefSeq" id="WP_023171995.1">
    <property type="nucleotide sequence ID" value="NC_022600.1"/>
</dbReference>
<keyword evidence="3" id="KW-1185">Reference proteome</keyword>
<dbReference type="EMBL" id="CP003587">
    <property type="protein sequence ID" value="AGY56949.1"/>
    <property type="molecule type" value="Genomic_DNA"/>
</dbReference>
<evidence type="ECO:0000313" key="3">
    <source>
        <dbReference type="Proteomes" id="UP000017396"/>
    </source>
</evidence>
<dbReference type="Pfam" id="PF00583">
    <property type="entry name" value="Acetyltransf_1"/>
    <property type="match status" value="1"/>
</dbReference>